<evidence type="ECO:0000313" key="1">
    <source>
        <dbReference type="EMBL" id="MDT2584627.1"/>
    </source>
</evidence>
<sequence length="85" mass="9846">MTKTKLQIMREKADMTIEQLAMNALMIQIVELNSYYNSLENFECTVANTVELLEKSEINGMRNVENPNWKYVAEALDCLVEELVE</sequence>
<dbReference type="AlphaFoldDB" id="A0AAJ2ML00"/>
<dbReference type="EMBL" id="JARPXR010000028">
    <property type="protein sequence ID" value="MDT2584627.1"/>
    <property type="molecule type" value="Genomic_DNA"/>
</dbReference>
<dbReference type="Proteomes" id="UP001262817">
    <property type="component" value="Unassembled WGS sequence"/>
</dbReference>
<gene>
    <name evidence="1" type="ORF">P7D17_11135</name>
</gene>
<name>A0AAJ2ML00_9LACT</name>
<dbReference type="RefSeq" id="WP_270516948.1">
    <property type="nucleotide sequence ID" value="NZ_CP141701.1"/>
</dbReference>
<accession>A0AAJ2ML00</accession>
<evidence type="ECO:0000313" key="2">
    <source>
        <dbReference type="Proteomes" id="UP001262817"/>
    </source>
</evidence>
<reference evidence="1" key="1">
    <citation type="submission" date="2023-03" db="EMBL/GenBank/DDBJ databases">
        <authorList>
            <person name="Shen W."/>
            <person name="Cai J."/>
        </authorList>
    </citation>
    <scope>NUCLEOTIDE SEQUENCE</scope>
    <source>
        <strain evidence="1">P86-2</strain>
    </source>
</reference>
<proteinExistence type="predicted"/>
<comment type="caution">
    <text evidence="1">The sequence shown here is derived from an EMBL/GenBank/DDBJ whole genome shotgun (WGS) entry which is preliminary data.</text>
</comment>
<protein>
    <submittedName>
        <fullName evidence="1">XRE family transcriptional regulator</fullName>
    </submittedName>
</protein>
<organism evidence="1 2">
    <name type="scientific">Lactococcus petauri</name>
    <dbReference type="NCBI Taxonomy" id="1940789"/>
    <lineage>
        <taxon>Bacteria</taxon>
        <taxon>Bacillati</taxon>
        <taxon>Bacillota</taxon>
        <taxon>Bacilli</taxon>
        <taxon>Lactobacillales</taxon>
        <taxon>Streptococcaceae</taxon>
        <taxon>Lactococcus</taxon>
    </lineage>
</organism>